<reference evidence="28" key="1">
    <citation type="submission" date="2014-10" db="EMBL/GenBank/DDBJ databases">
        <authorList>
            <person name="Kuske C.R."/>
            <person name="Challacombe J.F."/>
            <person name="Daligault H.E."/>
            <person name="Davenport K.W."/>
            <person name="Johnson S.L."/>
            <person name="Siddaramappa S."/>
            <person name="Petersen J.M."/>
        </authorList>
    </citation>
    <scope>NUCLEOTIDE SEQUENCE [LARGE SCALE GENOMIC DNA]</scope>
    <source>
        <strain evidence="28">CA97-1460</strain>
    </source>
</reference>
<keyword evidence="28" id="KW-1185">Reference proteome</keyword>
<dbReference type="STRING" id="1542390.KX01_1394"/>
<evidence type="ECO:0000256" key="8">
    <source>
        <dbReference type="ARBA" id="ARBA00044876"/>
    </source>
</evidence>
<evidence type="ECO:0000256" key="18">
    <source>
        <dbReference type="ARBA" id="ARBA00044912"/>
    </source>
</evidence>
<accession>A0A1J0KUF7</accession>
<feature type="transmembrane region" description="Helical" evidence="25">
    <location>
        <begin position="256"/>
        <end position="277"/>
    </location>
</feature>
<evidence type="ECO:0000256" key="6">
    <source>
        <dbReference type="ARBA" id="ARBA00023136"/>
    </source>
</evidence>
<evidence type="ECO:0000256" key="20">
    <source>
        <dbReference type="ARBA" id="ARBA00044924"/>
    </source>
</evidence>
<comment type="catalytic activity">
    <reaction evidence="13">
        <text>L-alpha-aminoacyl-L-lysine(out) = L-alpha-aminoacyl-L-lysine(in)</text>
        <dbReference type="Rhea" id="RHEA:79383"/>
        <dbReference type="ChEBI" id="CHEBI:229966"/>
    </reaction>
</comment>
<comment type="catalytic activity">
    <reaction evidence="16">
        <text>L-lysyl-L-lysine(out) = L-lysyl-L-lysine(in)</text>
        <dbReference type="Rhea" id="RHEA:79403"/>
        <dbReference type="ChEBI" id="CHEBI:229956"/>
    </reaction>
</comment>
<comment type="catalytic activity">
    <reaction evidence="15">
        <text>L-arginyl-L-alpha-amino acid(out) = L-arginyl-L-alpha-amino acid(in)</text>
        <dbReference type="Rhea" id="RHEA:79371"/>
        <dbReference type="ChEBI" id="CHEBI:84315"/>
    </reaction>
</comment>
<evidence type="ECO:0000256" key="24">
    <source>
        <dbReference type="ARBA" id="ARBA00046376"/>
    </source>
</evidence>
<keyword evidence="3" id="KW-0813">Transport</keyword>
<feature type="transmembrane region" description="Helical" evidence="25">
    <location>
        <begin position="107"/>
        <end position="125"/>
    </location>
</feature>
<evidence type="ECO:0000256" key="13">
    <source>
        <dbReference type="ARBA" id="ARBA00044893"/>
    </source>
</evidence>
<evidence type="ECO:0000256" key="12">
    <source>
        <dbReference type="ARBA" id="ARBA00044891"/>
    </source>
</evidence>
<evidence type="ECO:0000256" key="25">
    <source>
        <dbReference type="SAM" id="Phobius"/>
    </source>
</evidence>
<evidence type="ECO:0000256" key="4">
    <source>
        <dbReference type="ARBA" id="ARBA00022692"/>
    </source>
</evidence>
<evidence type="ECO:0000313" key="27">
    <source>
        <dbReference type="EMBL" id="APC97268.1"/>
    </source>
</evidence>
<evidence type="ECO:0000256" key="23">
    <source>
        <dbReference type="ARBA" id="ARBA00045709"/>
    </source>
</evidence>
<comment type="catalytic activity">
    <reaction evidence="20">
        <text>L-lysyl-glycine(out) = L-lysyl-glycine(in)</text>
        <dbReference type="Rhea" id="RHEA:79407"/>
        <dbReference type="ChEBI" id="CHEBI:191202"/>
    </reaction>
</comment>
<comment type="catalytic activity">
    <reaction evidence="9">
        <text>L-histidyl-glycine(out) = L-histidyl-glycine(in)</text>
        <dbReference type="Rhea" id="RHEA:79395"/>
        <dbReference type="ChEBI" id="CHEBI:229957"/>
    </reaction>
</comment>
<comment type="function">
    <text evidence="23">Lysosomal dipeptide uniporter that selectively exports lysine, arginine or histidine-containing dipeptides with a net positive charge from the lysosome lumen into the cytosol. Could play a role in a specific type of protein O-glycosylation indirectly regulating macrophages migration and tissue invasion. Also essential for liver homeostasis.</text>
</comment>
<keyword evidence="4 25" id="KW-0812">Transmembrane</keyword>
<dbReference type="InterPro" id="IPR011701">
    <property type="entry name" value="MFS"/>
</dbReference>
<comment type="catalytic activity">
    <reaction evidence="19">
        <text>L-alanyl-L-lysine(out) = L-alanyl-L-lysine(in)</text>
        <dbReference type="Rhea" id="RHEA:79415"/>
        <dbReference type="ChEBI" id="CHEBI:192470"/>
    </reaction>
</comment>
<evidence type="ECO:0000256" key="16">
    <source>
        <dbReference type="ARBA" id="ARBA00044900"/>
    </source>
</evidence>
<evidence type="ECO:0000256" key="9">
    <source>
        <dbReference type="ARBA" id="ARBA00044878"/>
    </source>
</evidence>
<feature type="transmembrane region" description="Helical" evidence="25">
    <location>
        <begin position="315"/>
        <end position="335"/>
    </location>
</feature>
<evidence type="ECO:0000256" key="2">
    <source>
        <dbReference type="ARBA" id="ARBA00008335"/>
    </source>
</evidence>
<proteinExistence type="inferred from homology"/>
<dbReference type="GO" id="GO:0022857">
    <property type="term" value="F:transmembrane transporter activity"/>
    <property type="evidence" value="ECO:0007669"/>
    <property type="project" value="InterPro"/>
</dbReference>
<dbReference type="OrthoDB" id="5291895at2"/>
<comment type="catalytic activity">
    <reaction evidence="17">
        <text>L-arginyl-glycine(out) = L-arginyl-glycine(in)</text>
        <dbReference type="Rhea" id="RHEA:79391"/>
        <dbReference type="ChEBI" id="CHEBI:229955"/>
    </reaction>
</comment>
<dbReference type="InterPro" id="IPR020846">
    <property type="entry name" value="MFS_dom"/>
</dbReference>
<evidence type="ECO:0000256" key="11">
    <source>
        <dbReference type="ARBA" id="ARBA00044884"/>
    </source>
</evidence>
<comment type="catalytic activity">
    <reaction evidence="10">
        <text>L-alpha-aminoacyl-L-arginine(out) = L-alpha-aminoacyl-L-arginine(in)</text>
        <dbReference type="Rhea" id="RHEA:79367"/>
        <dbReference type="ChEBI" id="CHEBI:229968"/>
    </reaction>
</comment>
<dbReference type="EMBL" id="CP009654">
    <property type="protein sequence ID" value="APC97268.1"/>
    <property type="molecule type" value="Genomic_DNA"/>
</dbReference>
<feature type="transmembrane region" description="Helical" evidence="25">
    <location>
        <begin position="132"/>
        <end position="155"/>
    </location>
</feature>
<evidence type="ECO:0000256" key="19">
    <source>
        <dbReference type="ARBA" id="ARBA00044919"/>
    </source>
</evidence>
<feature type="transmembrane region" description="Helical" evidence="25">
    <location>
        <begin position="390"/>
        <end position="411"/>
    </location>
</feature>
<evidence type="ECO:0000259" key="26">
    <source>
        <dbReference type="PROSITE" id="PS50850"/>
    </source>
</evidence>
<dbReference type="CDD" id="cd06174">
    <property type="entry name" value="MFS"/>
    <property type="match status" value="1"/>
</dbReference>
<comment type="subcellular location">
    <subcellularLocation>
        <location evidence="1">Lysosome membrane</location>
        <topology evidence="1">Multi-pass membrane protein</topology>
    </subcellularLocation>
</comment>
<feature type="transmembrane region" description="Helical" evidence="25">
    <location>
        <begin position="167"/>
        <end position="188"/>
    </location>
</feature>
<feature type="transmembrane region" description="Helical" evidence="25">
    <location>
        <begin position="218"/>
        <end position="236"/>
    </location>
</feature>
<dbReference type="InterPro" id="IPR052187">
    <property type="entry name" value="MFSD1"/>
</dbReference>
<feature type="domain" description="Major facilitator superfamily (MFS) profile" evidence="26">
    <location>
        <begin position="12"/>
        <end position="413"/>
    </location>
</feature>
<comment type="catalytic activity">
    <reaction evidence="8">
        <text>L-lysyl-L-alanine(out) = L-lysyl-L-alanine(in)</text>
        <dbReference type="Rhea" id="RHEA:79399"/>
        <dbReference type="ChEBI" id="CHEBI:229954"/>
    </reaction>
</comment>
<dbReference type="PANTHER" id="PTHR23512">
    <property type="entry name" value="MAJOR FACILITATOR SUPERFAMILY DOMAIN-CONTAINING PROTEIN 1"/>
    <property type="match status" value="1"/>
</dbReference>
<evidence type="ECO:0000313" key="28">
    <source>
        <dbReference type="Proteomes" id="UP000182521"/>
    </source>
</evidence>
<dbReference type="SUPFAM" id="SSF103473">
    <property type="entry name" value="MFS general substrate transporter"/>
    <property type="match status" value="1"/>
</dbReference>
<evidence type="ECO:0000256" key="22">
    <source>
        <dbReference type="ARBA" id="ARBA00045018"/>
    </source>
</evidence>
<evidence type="ECO:0000256" key="15">
    <source>
        <dbReference type="ARBA" id="ARBA00044899"/>
    </source>
</evidence>
<evidence type="ECO:0000256" key="1">
    <source>
        <dbReference type="ARBA" id="ARBA00004155"/>
    </source>
</evidence>
<dbReference type="KEGG" id="frc:KX01_1394"/>
<evidence type="ECO:0000256" key="17">
    <source>
        <dbReference type="ARBA" id="ARBA00044903"/>
    </source>
</evidence>
<comment type="similarity">
    <text evidence="2">Belongs to the major facilitator superfamily.</text>
</comment>
<dbReference type="Proteomes" id="UP000182521">
    <property type="component" value="Chromosome"/>
</dbReference>
<keyword evidence="7" id="KW-0458">Lysosome</keyword>
<dbReference type="Gene3D" id="1.20.1250.20">
    <property type="entry name" value="MFS general substrate transporter like domains"/>
    <property type="match status" value="2"/>
</dbReference>
<comment type="catalytic activity">
    <reaction evidence="14">
        <text>L-aspartyl-L-lysine(out) = L-aspartyl-L-lysine(in)</text>
        <dbReference type="Rhea" id="RHEA:79411"/>
        <dbReference type="ChEBI" id="CHEBI:229953"/>
    </reaction>
</comment>
<name>A0A1J0KUF7_9GAMM</name>
<dbReference type="Pfam" id="PF07690">
    <property type="entry name" value="MFS_1"/>
    <property type="match status" value="2"/>
</dbReference>
<gene>
    <name evidence="27" type="ORF">KX01_1394</name>
</gene>
<evidence type="ECO:0000256" key="7">
    <source>
        <dbReference type="ARBA" id="ARBA00023228"/>
    </source>
</evidence>
<evidence type="ECO:0000256" key="10">
    <source>
        <dbReference type="ARBA" id="ARBA00044881"/>
    </source>
</evidence>
<feature type="transmembrane region" description="Helical" evidence="25">
    <location>
        <begin position="48"/>
        <end position="70"/>
    </location>
</feature>
<evidence type="ECO:0000256" key="21">
    <source>
        <dbReference type="ARBA" id="ARBA00044985"/>
    </source>
</evidence>
<feature type="transmembrane region" description="Helical" evidence="25">
    <location>
        <begin position="77"/>
        <end position="95"/>
    </location>
</feature>
<evidence type="ECO:0000256" key="3">
    <source>
        <dbReference type="ARBA" id="ARBA00022448"/>
    </source>
</evidence>
<dbReference type="PROSITE" id="PS50850">
    <property type="entry name" value="MFS"/>
    <property type="match status" value="1"/>
</dbReference>
<comment type="catalytic activity">
    <reaction evidence="18">
        <text>L-histidyl-L-alpha-amino acid(out) = L-histidyl-L-alpha-amino acid(in)</text>
        <dbReference type="Rhea" id="RHEA:79379"/>
        <dbReference type="ChEBI" id="CHEBI:229964"/>
    </reaction>
</comment>
<feature type="transmembrane region" description="Helical" evidence="25">
    <location>
        <begin position="347"/>
        <end position="370"/>
    </location>
</feature>
<evidence type="ECO:0000256" key="14">
    <source>
        <dbReference type="ARBA" id="ARBA00044898"/>
    </source>
</evidence>
<keyword evidence="6 25" id="KW-0472">Membrane</keyword>
<comment type="subunit">
    <text evidence="24">Homodimer. Interacts with lysosomal protein GLMP (via lumenal domain); the interaction starts while both proteins are still in the endoplasmic reticulum and is required for stabilization of MFSD1 in lysosomes but has no direct effect on its targeting to lysosomes or transporter activity.</text>
</comment>
<dbReference type="PANTHER" id="PTHR23512:SF3">
    <property type="entry name" value="MAJOR FACILITATOR SUPERFAMILY DOMAIN-CONTAINING PROTEIN 1"/>
    <property type="match status" value="1"/>
</dbReference>
<dbReference type="InterPro" id="IPR036259">
    <property type="entry name" value="MFS_trans_sf"/>
</dbReference>
<dbReference type="AlphaFoldDB" id="A0A1J0KUF7"/>
<comment type="catalytic activity">
    <reaction evidence="11">
        <text>L-alpha-aminoacyl-L-histidine(out) = L-alpha-aminoacyl-L-histidine(in)</text>
        <dbReference type="Rhea" id="RHEA:79375"/>
        <dbReference type="ChEBI" id="CHEBI:229967"/>
    </reaction>
</comment>
<evidence type="ECO:0000256" key="5">
    <source>
        <dbReference type="ARBA" id="ARBA00022989"/>
    </source>
</evidence>
<sequence length="425" mass="47283">MGNKKLVIGWLFWLVAAIFYALDYFQHTAPSVLIKPISLDMDVGVDQIAYVMSIYFPIYAISQVPAGMLLDRFGARVMLSISCLVMSLGILLFVYEPNLETMLLGRILIAIGSAVAFIGCLKVAADVLPERFFPIAVGLTNTLGVLGGIFGQLFLNYLVSLSGWKDALAYIGYFGIVWGVVIILLLTYKKEEKDISNLVESKTSRFFHSLILLKNKKLWLLAIYSGLMVGIVVNSFSELYDVVFLEQAYHVTESVAARISVMMFVGIAFGGPSHGIIASLFGEKRIWMFICNIFTITIFSSIVLFASIINPNLLFILFFLLGFFVSSMLLAFSVVEEIFPKEIKGTALAIVNMVIGLCGALFQFLISYISVLLNGGPIHINVNNNVFDRAFVFLLVPLLISTVIISYMALLKYRDNRRKARLLQL</sequence>
<organism evidence="27 28">
    <name type="scientific">Francisella frigiditurris</name>
    <dbReference type="NCBI Taxonomy" id="1542390"/>
    <lineage>
        <taxon>Bacteria</taxon>
        <taxon>Pseudomonadati</taxon>
        <taxon>Pseudomonadota</taxon>
        <taxon>Gammaproteobacteria</taxon>
        <taxon>Thiotrichales</taxon>
        <taxon>Francisellaceae</taxon>
        <taxon>Francisella</taxon>
    </lineage>
</organism>
<keyword evidence="5 25" id="KW-1133">Transmembrane helix</keyword>
<dbReference type="GO" id="GO:0005765">
    <property type="term" value="C:lysosomal membrane"/>
    <property type="evidence" value="ECO:0007669"/>
    <property type="project" value="UniProtKB-SubCell"/>
</dbReference>
<comment type="catalytic activity">
    <reaction evidence="12">
        <text>L-lysyl-L-alpha-amino acid(out) = L-lysyl-L-alpha-amino acid(in)</text>
        <dbReference type="Rhea" id="RHEA:79387"/>
        <dbReference type="ChEBI" id="CHEBI:229965"/>
    </reaction>
</comment>
<protein>
    <recommendedName>
        <fullName evidence="21">Lysosomal dipeptide transporter MFSD1</fullName>
    </recommendedName>
    <alternativeName>
        <fullName evidence="22">Major facilitator superfamily domain-containing protein 1</fullName>
    </alternativeName>
</protein>
<feature type="transmembrane region" description="Helical" evidence="25">
    <location>
        <begin position="289"/>
        <end position="309"/>
    </location>
</feature>
<dbReference type="RefSeq" id="WP_071664290.1">
    <property type="nucleotide sequence ID" value="NZ_CP009654.1"/>
</dbReference>